<organism evidence="2 3">
    <name type="scientific">Mesorhizobium shonense</name>
    <dbReference type="NCBI Taxonomy" id="1209948"/>
    <lineage>
        <taxon>Bacteria</taxon>
        <taxon>Pseudomonadati</taxon>
        <taxon>Pseudomonadota</taxon>
        <taxon>Alphaproteobacteria</taxon>
        <taxon>Hyphomicrobiales</taxon>
        <taxon>Phyllobacteriaceae</taxon>
        <taxon>Mesorhizobium</taxon>
    </lineage>
</organism>
<dbReference type="Pfam" id="PF17803">
    <property type="entry name" value="Cadherin_4"/>
    <property type="match status" value="1"/>
</dbReference>
<dbReference type="NCBIfam" id="TIGR01965">
    <property type="entry name" value="VCBS_repeat"/>
    <property type="match status" value="1"/>
</dbReference>
<dbReference type="InterPro" id="IPR018511">
    <property type="entry name" value="Hemolysin-typ_Ca-bd_CS"/>
</dbReference>
<feature type="non-terminal residue" evidence="2">
    <location>
        <position position="1"/>
    </location>
</feature>
<accession>A0ABV2HRA7</accession>
<dbReference type="InterPro" id="IPR001343">
    <property type="entry name" value="Hemolysn_Ca-bd"/>
</dbReference>
<gene>
    <name evidence="2" type="ORF">ABID26_002539</name>
</gene>
<dbReference type="InterPro" id="IPR010221">
    <property type="entry name" value="VCBS_dom"/>
</dbReference>
<dbReference type="InterPro" id="IPR019960">
    <property type="entry name" value="T1SS_VCA0849"/>
</dbReference>
<dbReference type="PRINTS" id="PR00313">
    <property type="entry name" value="CABNDNGRPT"/>
</dbReference>
<comment type="caution">
    <text evidence="2">The sequence shown here is derived from an EMBL/GenBank/DDBJ whole genome shotgun (WGS) entry which is preliminary data.</text>
</comment>
<dbReference type="InterPro" id="IPR011049">
    <property type="entry name" value="Serralysin-like_metalloprot_C"/>
</dbReference>
<feature type="domain" description="RapA2 cadherin-like" evidence="1">
    <location>
        <begin position="25"/>
        <end position="108"/>
    </location>
</feature>
<evidence type="ECO:0000313" key="3">
    <source>
        <dbReference type="Proteomes" id="UP001549036"/>
    </source>
</evidence>
<dbReference type="Gene3D" id="2.150.10.10">
    <property type="entry name" value="Serralysin-like metalloprotease, C-terminal"/>
    <property type="match status" value="1"/>
</dbReference>
<protein>
    <submittedName>
        <fullName evidence="2">VCBS repeat-containing protein</fullName>
    </submittedName>
</protein>
<name>A0ABV2HRA7_9HYPH</name>
<dbReference type="RefSeq" id="WP_354415600.1">
    <property type="nucleotide sequence ID" value="NZ_JBEPLM010000004.1"/>
</dbReference>
<proteinExistence type="predicted"/>
<dbReference type="PROSITE" id="PS00330">
    <property type="entry name" value="HEMOLYSIN_CALCIUM"/>
    <property type="match status" value="1"/>
</dbReference>
<dbReference type="Pfam" id="PF00353">
    <property type="entry name" value="HemolysinCabind"/>
    <property type="match status" value="1"/>
</dbReference>
<dbReference type="InterPro" id="IPR040853">
    <property type="entry name" value="RapA2_cadherin-like"/>
</dbReference>
<reference evidence="2 3" key="1">
    <citation type="submission" date="2024-06" db="EMBL/GenBank/DDBJ databases">
        <title>Genomic Encyclopedia of Type Strains, Phase IV (KMG-IV): sequencing the most valuable type-strain genomes for metagenomic binning, comparative biology and taxonomic classification.</title>
        <authorList>
            <person name="Goeker M."/>
        </authorList>
    </citation>
    <scope>NUCLEOTIDE SEQUENCE [LARGE SCALE GENOMIC DNA]</scope>
    <source>
        <strain evidence="2 3">DSM 29846</strain>
    </source>
</reference>
<evidence type="ECO:0000259" key="1">
    <source>
        <dbReference type="Pfam" id="PF17803"/>
    </source>
</evidence>
<evidence type="ECO:0000313" key="2">
    <source>
        <dbReference type="EMBL" id="MET3593142.1"/>
    </source>
</evidence>
<dbReference type="EMBL" id="JBEPLM010000004">
    <property type="protein sequence ID" value="MET3593142.1"/>
    <property type="molecule type" value="Genomic_DNA"/>
</dbReference>
<dbReference type="SUPFAM" id="SSF51120">
    <property type="entry name" value="beta-Roll"/>
    <property type="match status" value="1"/>
</dbReference>
<dbReference type="Gene3D" id="2.60.40.10">
    <property type="entry name" value="Immunoglobulins"/>
    <property type="match status" value="1"/>
</dbReference>
<dbReference type="NCBIfam" id="TIGR03661">
    <property type="entry name" value="T1SS_VCA0849"/>
    <property type="match status" value="1"/>
</dbReference>
<sequence length="782" mass="78831">DATGFNDSVALTVNGAGGTTASDNLVVHVVDDVPTATNDGPYTVVEDGAGAANTPPTSTVSGDVLANDASGADTPQSFVSWSAGDAAAIAALNTYGTLTQNANGTWSYVLDNSRAATQALTAASNLSYTLHYTMQDADGDTSSATLTINVTGANDTASVVTASAQGPDNTVYEAGLNPNGSNAASNTETSTGSFTIAASDGIQNIVIGGTTFTLAQIQAFNGTQTVNTGEGILTLTGYSGDAHSGTVSYSYTLSATIDNDSKVPTGNDTVDATGFNDSVALTVNGAGGTTASDNLVVHVVDDTPAFTLINDGNHDGIVSLSALNPATATTYTGQFAEWQYGADGFGSISATGQNVQVASSSASQIVLNLYEGTDVVAVLTLNADGTDSLEVLHRAGDVVFTPIAATSATAGGPTGSLVVDLGAATDFNILVTGDDGVAPTGQPGDLVNTSNQGWAVKGSSGQTNDPGESIKFAFVNDSNNTTPHSVDDFKFTTEGYTGGMSTAKITVLVYTDATHYDQVTLNVTSGQVLQISQLDWSAVAGTTNYVAGDDIYAVKVISDASNSGGFRLNGVEVGAQSETPPADLDFNGINVTITDQDGDTATQTFNVHIDGTTGDQLTVEAIAGTSGNDNLLGTSSNDTLVGGAGDDYLDGGIGNDILIGGTGLNHMTGGAGNDTFVIDPSKLTVHVADVIADFNAQGQDVIDLSDLLKSLGANAPTTDGQVGSTVDVTFDGGSAHVMVDDNGTASGGNMVEVATLTNVGVGSTINILYDHNQPTHSETVTV</sequence>
<dbReference type="Proteomes" id="UP001549036">
    <property type="component" value="Unassembled WGS sequence"/>
</dbReference>
<keyword evidence="3" id="KW-1185">Reference proteome</keyword>
<dbReference type="InterPro" id="IPR013783">
    <property type="entry name" value="Ig-like_fold"/>
</dbReference>